<comment type="caution">
    <text evidence="1">The sequence shown here is derived from an EMBL/GenBank/DDBJ whole genome shotgun (WGS) entry which is preliminary data.</text>
</comment>
<evidence type="ECO:0000313" key="1">
    <source>
        <dbReference type="EMBL" id="MDO7874764.1"/>
    </source>
</evidence>
<gene>
    <name evidence="1" type="ORF">Q5H93_08470</name>
</gene>
<reference evidence="1" key="1">
    <citation type="submission" date="2023-07" db="EMBL/GenBank/DDBJ databases">
        <authorList>
            <person name="Kim M.K."/>
        </authorList>
    </citation>
    <scope>NUCLEOTIDE SEQUENCE</scope>
    <source>
        <strain evidence="1">ASUV-10-1</strain>
    </source>
</reference>
<sequence>MPAKGFDEYKKTAMQAAIAHRQGALLADHVGPAHESDRTGGKAALQKLSQQGFERLAEWTRAHYGWQLQTITGLTGRERLTTPLTRWVVKHFISWLHWDRGSAAILNSKPAAPR</sequence>
<evidence type="ECO:0000313" key="2">
    <source>
        <dbReference type="Proteomes" id="UP001176429"/>
    </source>
</evidence>
<keyword evidence="2" id="KW-1185">Reference proteome</keyword>
<protein>
    <submittedName>
        <fullName evidence="1">Uncharacterized protein</fullName>
    </submittedName>
</protein>
<accession>A0ABT9BAQ0</accession>
<dbReference type="EMBL" id="JAUQSY010000005">
    <property type="protein sequence ID" value="MDO7874764.1"/>
    <property type="molecule type" value="Genomic_DNA"/>
</dbReference>
<name>A0ABT9BAQ0_9BACT</name>
<organism evidence="1 2">
    <name type="scientific">Hymenobacter aranciens</name>
    <dbReference type="NCBI Taxonomy" id="3063996"/>
    <lineage>
        <taxon>Bacteria</taxon>
        <taxon>Pseudomonadati</taxon>
        <taxon>Bacteroidota</taxon>
        <taxon>Cytophagia</taxon>
        <taxon>Cytophagales</taxon>
        <taxon>Hymenobacteraceae</taxon>
        <taxon>Hymenobacter</taxon>
    </lineage>
</organism>
<dbReference type="RefSeq" id="WP_305006080.1">
    <property type="nucleotide sequence ID" value="NZ_JAUQSY010000005.1"/>
</dbReference>
<dbReference type="Proteomes" id="UP001176429">
    <property type="component" value="Unassembled WGS sequence"/>
</dbReference>
<proteinExistence type="predicted"/>